<dbReference type="EMBL" id="RBNI01033825">
    <property type="protein sequence ID" value="RUO95293.1"/>
    <property type="molecule type" value="Genomic_DNA"/>
</dbReference>
<dbReference type="OrthoDB" id="10267969at2759"/>
<comment type="caution">
    <text evidence="1">The sequence shown here is derived from an EMBL/GenBank/DDBJ whole genome shotgun (WGS) entry which is preliminary data.</text>
</comment>
<evidence type="ECO:0000313" key="1">
    <source>
        <dbReference type="EMBL" id="RUO95293.1"/>
    </source>
</evidence>
<protein>
    <submittedName>
        <fullName evidence="1">Uncharacterized protein</fullName>
    </submittedName>
</protein>
<evidence type="ECO:0000313" key="2">
    <source>
        <dbReference type="Proteomes" id="UP000268093"/>
    </source>
</evidence>
<dbReference type="GO" id="GO:0016020">
    <property type="term" value="C:membrane"/>
    <property type="evidence" value="ECO:0007669"/>
    <property type="project" value="UniProtKB-SubCell"/>
</dbReference>
<dbReference type="PANTHER" id="PTHR11266">
    <property type="entry name" value="PEROXISOMAL MEMBRANE PROTEIN 2, PXMP2 MPV17"/>
    <property type="match status" value="1"/>
</dbReference>
<proteinExistence type="predicted"/>
<dbReference type="GO" id="GO:0005739">
    <property type="term" value="C:mitochondrion"/>
    <property type="evidence" value="ECO:0007669"/>
    <property type="project" value="TreeGrafter"/>
</dbReference>
<sequence>MLTLCVTNATLGIISDLLAQSTTYVNHQRAHTSSAKQSDQVFPSQLQQDQAKLISTPFDPWRMMRFAMYGFCIAPVVGKWFQFLDRRFPLPAASVTGNAAAKAAVATLRRVVSGVRVNNVQLLPGLLVKSPTH</sequence>
<dbReference type="Proteomes" id="UP000268093">
    <property type="component" value="Unassembled WGS sequence"/>
</dbReference>
<gene>
    <name evidence="1" type="ORF">BC936DRAFT_144617</name>
</gene>
<reference evidence="1 2" key="1">
    <citation type="journal article" date="2018" name="New Phytol.">
        <title>Phylogenomics of Endogonaceae and evolution of mycorrhizas within Mucoromycota.</title>
        <authorList>
            <person name="Chang Y."/>
            <person name="Desiro A."/>
            <person name="Na H."/>
            <person name="Sandor L."/>
            <person name="Lipzen A."/>
            <person name="Clum A."/>
            <person name="Barry K."/>
            <person name="Grigoriev I.V."/>
            <person name="Martin F.M."/>
            <person name="Stajich J.E."/>
            <person name="Smith M.E."/>
            <person name="Bonito G."/>
            <person name="Spatafora J.W."/>
        </authorList>
    </citation>
    <scope>NUCLEOTIDE SEQUENCE [LARGE SCALE GENOMIC DNA]</scope>
    <source>
        <strain evidence="1 2">GMNB39</strain>
    </source>
</reference>
<dbReference type="PANTHER" id="PTHR11266:SF50">
    <property type="entry name" value="VACUOLAR MEMBRANE PROTEIN YOR292C"/>
    <property type="match status" value="1"/>
</dbReference>
<dbReference type="InterPro" id="IPR007248">
    <property type="entry name" value="Mpv17_PMP22"/>
</dbReference>
<keyword evidence="2" id="KW-1185">Reference proteome</keyword>
<name>A0A432ZY97_9FUNG</name>
<accession>A0A432ZY97</accession>
<organism evidence="1 2">
    <name type="scientific">Jimgerdemannia flammicorona</name>
    <dbReference type="NCBI Taxonomy" id="994334"/>
    <lineage>
        <taxon>Eukaryota</taxon>
        <taxon>Fungi</taxon>
        <taxon>Fungi incertae sedis</taxon>
        <taxon>Mucoromycota</taxon>
        <taxon>Mucoromycotina</taxon>
        <taxon>Endogonomycetes</taxon>
        <taxon>Endogonales</taxon>
        <taxon>Endogonaceae</taxon>
        <taxon>Jimgerdemannia</taxon>
    </lineage>
</organism>